<keyword evidence="6" id="KW-0119">Carbohydrate metabolism</keyword>
<evidence type="ECO:0000256" key="9">
    <source>
        <dbReference type="RuleBase" id="RU000489"/>
    </source>
</evidence>
<evidence type="ECO:0000256" key="12">
    <source>
        <dbReference type="SAM" id="SignalP"/>
    </source>
</evidence>
<dbReference type="SUPFAM" id="SSF51055">
    <property type="entry name" value="Carbohydrate binding domain"/>
    <property type="match status" value="1"/>
</dbReference>
<protein>
    <recommendedName>
        <fullName evidence="2">chitinase</fullName>
        <ecNumber evidence="2">3.2.1.14</ecNumber>
    </recommendedName>
</protein>
<dbReference type="InterPro" id="IPR017853">
    <property type="entry name" value="GH"/>
</dbReference>
<keyword evidence="5" id="KW-0146">Chitin degradation</keyword>
<comment type="catalytic activity">
    <reaction evidence="1">
        <text>Random endo-hydrolysis of N-acetyl-beta-D-glucosaminide (1-&gt;4)-beta-linkages in chitin and chitodextrins.</text>
        <dbReference type="EC" id="3.2.1.14"/>
    </reaction>
</comment>
<dbReference type="InterPro" id="IPR045321">
    <property type="entry name" value="Cts1-like"/>
</dbReference>
<keyword evidence="4 9" id="KW-0378">Hydrolase</keyword>
<keyword evidence="8" id="KW-0624">Polysaccharide degradation</keyword>
<dbReference type="Pfam" id="PF02839">
    <property type="entry name" value="CBM_5_12"/>
    <property type="match status" value="1"/>
</dbReference>
<comment type="similarity">
    <text evidence="10">Belongs to the glycosyl hydrolase 18 family.</text>
</comment>
<dbReference type="GO" id="GO:0000272">
    <property type="term" value="P:polysaccharide catabolic process"/>
    <property type="evidence" value="ECO:0007669"/>
    <property type="project" value="UniProtKB-KW"/>
</dbReference>
<evidence type="ECO:0000256" key="5">
    <source>
        <dbReference type="ARBA" id="ARBA00023024"/>
    </source>
</evidence>
<dbReference type="OrthoDB" id="6020543at2759"/>
<evidence type="ECO:0000313" key="14">
    <source>
        <dbReference type="EMBL" id="KZV98133.1"/>
    </source>
</evidence>
<dbReference type="AlphaFoldDB" id="A0A165LPC9"/>
<evidence type="ECO:0000256" key="7">
    <source>
        <dbReference type="ARBA" id="ARBA00023295"/>
    </source>
</evidence>
<evidence type="ECO:0000256" key="6">
    <source>
        <dbReference type="ARBA" id="ARBA00023277"/>
    </source>
</evidence>
<proteinExistence type="inferred from homology"/>
<evidence type="ECO:0000256" key="1">
    <source>
        <dbReference type="ARBA" id="ARBA00000822"/>
    </source>
</evidence>
<feature type="signal peptide" evidence="12">
    <location>
        <begin position="1"/>
        <end position="22"/>
    </location>
</feature>
<dbReference type="GO" id="GO:0030246">
    <property type="term" value="F:carbohydrate binding"/>
    <property type="evidence" value="ECO:0007669"/>
    <property type="project" value="InterPro"/>
</dbReference>
<keyword evidence="12" id="KW-0732">Signal</keyword>
<dbReference type="GO" id="GO:0008061">
    <property type="term" value="F:chitin binding"/>
    <property type="evidence" value="ECO:0007669"/>
    <property type="project" value="UniProtKB-KW"/>
</dbReference>
<dbReference type="GO" id="GO:0006032">
    <property type="term" value="P:chitin catabolic process"/>
    <property type="evidence" value="ECO:0007669"/>
    <property type="project" value="UniProtKB-KW"/>
</dbReference>
<dbReference type="PROSITE" id="PS01095">
    <property type="entry name" value="GH18_1"/>
    <property type="match status" value="1"/>
</dbReference>
<feature type="compositionally biased region" description="Pro residues" evidence="11">
    <location>
        <begin position="487"/>
        <end position="496"/>
    </location>
</feature>
<dbReference type="InterPro" id="IPR050542">
    <property type="entry name" value="Glycosyl_Hydrlase18_Chitinase"/>
</dbReference>
<dbReference type="InterPro" id="IPR001223">
    <property type="entry name" value="Glyco_hydro18_cat"/>
</dbReference>
<dbReference type="SMART" id="SM00495">
    <property type="entry name" value="ChtBD3"/>
    <property type="match status" value="1"/>
</dbReference>
<feature type="domain" description="GH18" evidence="13">
    <location>
        <begin position="29"/>
        <end position="333"/>
    </location>
</feature>
<dbReference type="Proteomes" id="UP000077266">
    <property type="component" value="Unassembled WGS sequence"/>
</dbReference>
<feature type="chain" id="PRO_5007861979" description="chitinase" evidence="12">
    <location>
        <begin position="23"/>
        <end position="598"/>
    </location>
</feature>
<accession>A0A165LPC9</accession>
<keyword evidence="3" id="KW-0147">Chitin-binding</keyword>
<evidence type="ECO:0000259" key="13">
    <source>
        <dbReference type="PROSITE" id="PS51910"/>
    </source>
</evidence>
<dbReference type="PANTHER" id="PTHR45708:SF49">
    <property type="entry name" value="ENDOCHITINASE"/>
    <property type="match status" value="1"/>
</dbReference>
<organism evidence="14 15">
    <name type="scientific">Exidia glandulosa HHB12029</name>
    <dbReference type="NCBI Taxonomy" id="1314781"/>
    <lineage>
        <taxon>Eukaryota</taxon>
        <taxon>Fungi</taxon>
        <taxon>Dikarya</taxon>
        <taxon>Basidiomycota</taxon>
        <taxon>Agaricomycotina</taxon>
        <taxon>Agaricomycetes</taxon>
        <taxon>Auriculariales</taxon>
        <taxon>Exidiaceae</taxon>
        <taxon>Exidia</taxon>
    </lineage>
</organism>
<dbReference type="InterPro" id="IPR003610">
    <property type="entry name" value="CBM5/12"/>
</dbReference>
<keyword evidence="15" id="KW-1185">Reference proteome</keyword>
<dbReference type="InParanoid" id="A0A165LPC9"/>
<keyword evidence="7 9" id="KW-0326">Glycosidase</keyword>
<evidence type="ECO:0000256" key="8">
    <source>
        <dbReference type="ARBA" id="ARBA00023326"/>
    </source>
</evidence>
<feature type="compositionally biased region" description="Low complexity" evidence="11">
    <location>
        <begin position="402"/>
        <end position="412"/>
    </location>
</feature>
<dbReference type="InterPro" id="IPR001579">
    <property type="entry name" value="Glyco_hydro_18_chit_AS"/>
</dbReference>
<dbReference type="Gene3D" id="3.20.20.80">
    <property type="entry name" value="Glycosidases"/>
    <property type="match status" value="1"/>
</dbReference>
<dbReference type="CDD" id="cd12215">
    <property type="entry name" value="ChiC_BD"/>
    <property type="match status" value="1"/>
</dbReference>
<dbReference type="InterPro" id="IPR036573">
    <property type="entry name" value="CBM_sf_5/12"/>
</dbReference>
<gene>
    <name evidence="14" type="ORF">EXIGLDRAFT_763806</name>
</gene>
<dbReference type="PANTHER" id="PTHR45708">
    <property type="entry name" value="ENDOCHITINASE"/>
    <property type="match status" value="1"/>
</dbReference>
<dbReference type="STRING" id="1314781.A0A165LPC9"/>
<dbReference type="PRINTS" id="PR01217">
    <property type="entry name" value="PRICHEXTENSN"/>
</dbReference>
<evidence type="ECO:0000256" key="10">
    <source>
        <dbReference type="RuleBase" id="RU004453"/>
    </source>
</evidence>
<dbReference type="Gene3D" id="2.10.10.20">
    <property type="entry name" value="Carbohydrate-binding module superfamily 5/12"/>
    <property type="match status" value="1"/>
</dbReference>
<dbReference type="SUPFAM" id="SSF51445">
    <property type="entry name" value="(Trans)glycosidases"/>
    <property type="match status" value="1"/>
</dbReference>
<evidence type="ECO:0000313" key="15">
    <source>
        <dbReference type="Proteomes" id="UP000077266"/>
    </source>
</evidence>
<feature type="region of interest" description="Disordered" evidence="11">
    <location>
        <begin position="329"/>
        <end position="509"/>
    </location>
</feature>
<dbReference type="GO" id="GO:0008843">
    <property type="term" value="F:endochitinase activity"/>
    <property type="evidence" value="ECO:0007669"/>
    <property type="project" value="UniProtKB-EC"/>
</dbReference>
<evidence type="ECO:0000256" key="11">
    <source>
        <dbReference type="SAM" id="MobiDB-lite"/>
    </source>
</evidence>
<evidence type="ECO:0000256" key="2">
    <source>
        <dbReference type="ARBA" id="ARBA00012729"/>
    </source>
</evidence>
<dbReference type="GO" id="GO:0005576">
    <property type="term" value="C:extracellular region"/>
    <property type="evidence" value="ECO:0007669"/>
    <property type="project" value="InterPro"/>
</dbReference>
<dbReference type="EMBL" id="KV425922">
    <property type="protein sequence ID" value="KZV98133.1"/>
    <property type="molecule type" value="Genomic_DNA"/>
</dbReference>
<evidence type="ECO:0000256" key="4">
    <source>
        <dbReference type="ARBA" id="ARBA00022801"/>
    </source>
</evidence>
<reference evidence="14 15" key="1">
    <citation type="journal article" date="2016" name="Mol. Biol. Evol.">
        <title>Comparative Genomics of Early-Diverging Mushroom-Forming Fungi Provides Insights into the Origins of Lignocellulose Decay Capabilities.</title>
        <authorList>
            <person name="Nagy L.G."/>
            <person name="Riley R."/>
            <person name="Tritt A."/>
            <person name="Adam C."/>
            <person name="Daum C."/>
            <person name="Floudas D."/>
            <person name="Sun H."/>
            <person name="Yadav J.S."/>
            <person name="Pangilinan J."/>
            <person name="Larsson K.H."/>
            <person name="Matsuura K."/>
            <person name="Barry K."/>
            <person name="Labutti K."/>
            <person name="Kuo R."/>
            <person name="Ohm R.A."/>
            <person name="Bhattacharya S.S."/>
            <person name="Shirouzu T."/>
            <person name="Yoshinaga Y."/>
            <person name="Martin F.M."/>
            <person name="Grigoriev I.V."/>
            <person name="Hibbett D.S."/>
        </authorList>
    </citation>
    <scope>NUCLEOTIDE SEQUENCE [LARGE SCALE GENOMIC DNA]</scope>
    <source>
        <strain evidence="14 15">HHB12029</strain>
    </source>
</reference>
<dbReference type="Pfam" id="PF00704">
    <property type="entry name" value="Glyco_hydro_18"/>
    <property type="match status" value="1"/>
</dbReference>
<name>A0A165LPC9_EXIGL</name>
<dbReference type="PROSITE" id="PS51910">
    <property type="entry name" value="GH18_2"/>
    <property type="match status" value="1"/>
</dbReference>
<sequence>MPIASKLLSAAAVLAAAGAVSAFDMARDDNVVAYWGQNSHGASDPSDQAGYQKKLGDYCDDDTMDTFPISFLTVFFGTGGLPQLDLANICNANDGKVFPGSQLPDCSFLEADIKKCQDKGKIVTLSMGGATGGNAFVDDAAAAGFADQIWDLFLGGSSETRPFGAAQLDGVDLDIEGGSGAGYIAFVNKLQEHYKAADKKYYVTAAPQCPFPDAILGQVLDGAPVDAVYVQFYNNYCSVTNYADPNSWNYEAWDTWAQTKAPNKDVKIYIGAPGAPGGANPGSYVDAATLGKIATETRTKYPKNFGGVMYWDASQAVANSNFNKAIKDAIRNGDAPPPPPPTEPSTEAPPPPSSTEAPVPPTTEAPVPSTTVAPPPPTETPAPGGGGEGPAPTETEDPCPPEETAAPPTETAAPPPPTETEDPCPPEETPAPGGGGEVPPTPTETEDPCPPEETSAPPAPTETEDPCPPEETAAPPPPTETEDPCPPEDTPTPSAPAPTGNTSGGACGSAKAWAATEVFVGGDLASYNGKVYKAKWWTQAETPGSAEVWEAASCSAKRSNLTDPRVKRRALATPLAAKRFFVPHATPVARFNPHKRRI</sequence>
<feature type="compositionally biased region" description="Pro residues" evidence="11">
    <location>
        <begin position="335"/>
        <end position="363"/>
    </location>
</feature>
<evidence type="ECO:0000256" key="3">
    <source>
        <dbReference type="ARBA" id="ARBA00022669"/>
    </source>
</evidence>
<dbReference type="CDD" id="cd02877">
    <property type="entry name" value="GH18_hevamine_XipI_class_III"/>
    <property type="match status" value="1"/>
</dbReference>
<dbReference type="EC" id="3.2.1.14" evidence="2"/>